<name>A0A7G9V100_9CAUD</name>
<accession>A0A7G9V100</accession>
<dbReference type="EMBL" id="MT670417">
    <property type="protein sequence ID" value="QNN99955.1"/>
    <property type="molecule type" value="Genomic_DNA"/>
</dbReference>
<gene>
    <name evidence="1" type="ORF">phiPsa267_020</name>
</gene>
<reference evidence="1 2" key="1">
    <citation type="submission" date="2020-06" db="EMBL/GenBank/DDBJ databases">
        <title>Characterization of Pseudomonas phiPsa374-like phages.</title>
        <authorList>
            <person name="Warring S."/>
            <person name="Malone L.M."/>
            <person name="Easingwood R.A."/>
            <person name="Rigano L."/>
            <person name="Frampton R.A."/>
            <person name="Lopez Acedo E."/>
            <person name="Templeton M.D."/>
            <person name="Kleffmann T."/>
            <person name="Bostina M."/>
            <person name="Fineran P.C."/>
        </authorList>
    </citation>
    <scope>NUCLEOTIDE SEQUENCE [LARGE SCALE GENOMIC DNA]</scope>
</reference>
<evidence type="ECO:0000313" key="1">
    <source>
        <dbReference type="EMBL" id="QNN99955.1"/>
    </source>
</evidence>
<evidence type="ECO:0000313" key="2">
    <source>
        <dbReference type="Proteomes" id="UP000516074"/>
    </source>
</evidence>
<organism evidence="1 2">
    <name type="scientific">Pseudomonas phage phiPsa267</name>
    <dbReference type="NCBI Taxonomy" id="1460361"/>
    <lineage>
        <taxon>Viruses</taxon>
        <taxon>Duplodnaviria</taxon>
        <taxon>Heunggongvirae</taxon>
        <taxon>Uroviricota</taxon>
        <taxon>Caudoviricetes</taxon>
        <taxon>Vandenendeviridae</taxon>
        <taxon>Gorskivirinae</taxon>
        <taxon>Otagovirus</taxon>
        <taxon>Otagovirus psa267</taxon>
    </lineage>
</organism>
<dbReference type="Proteomes" id="UP000516074">
    <property type="component" value="Segment"/>
</dbReference>
<sequence>MTQRVMVYIICRLVEVAGQGTGAIVDDWWVDCTVNGSADITAIKAARNGAGNGTKTSVVQYHVYYADGGHAKFKESYYLAEEKALWPSNPTLRPDPLVPTPELMPA</sequence>
<keyword evidence="2" id="KW-1185">Reference proteome</keyword>
<protein>
    <submittedName>
        <fullName evidence="1">Uncharacterized protein</fullName>
    </submittedName>
</protein>
<proteinExistence type="predicted"/>